<dbReference type="InterPro" id="IPR035965">
    <property type="entry name" value="PAS-like_dom_sf"/>
</dbReference>
<dbReference type="SUPFAM" id="SSF55785">
    <property type="entry name" value="PYP-like sensor domain (PAS domain)"/>
    <property type="match status" value="1"/>
</dbReference>
<dbReference type="RefSeq" id="WP_168519984.1">
    <property type="nucleotide sequence ID" value="NZ_JAAXLS010000029.1"/>
</dbReference>
<dbReference type="CDD" id="cd00093">
    <property type="entry name" value="HTH_XRE"/>
    <property type="match status" value="1"/>
</dbReference>
<dbReference type="Gene3D" id="1.10.260.40">
    <property type="entry name" value="lambda repressor-like DNA-binding domains"/>
    <property type="match status" value="1"/>
</dbReference>
<dbReference type="InterPro" id="IPR010982">
    <property type="entry name" value="Lambda_DNA-bd_dom_sf"/>
</dbReference>
<gene>
    <name evidence="2" type="ORF">HFP15_29215</name>
</gene>
<evidence type="ECO:0000313" key="2">
    <source>
        <dbReference type="EMBL" id="NKQ56955.1"/>
    </source>
</evidence>
<dbReference type="InterPro" id="IPR001387">
    <property type="entry name" value="Cro/C1-type_HTH"/>
</dbReference>
<dbReference type="InterPro" id="IPR041413">
    <property type="entry name" value="MLTR_LBD"/>
</dbReference>
<dbReference type="Pfam" id="PF13560">
    <property type="entry name" value="HTH_31"/>
    <property type="match status" value="1"/>
</dbReference>
<dbReference type="CDD" id="cd00130">
    <property type="entry name" value="PAS"/>
    <property type="match status" value="1"/>
</dbReference>
<keyword evidence="3" id="KW-1185">Reference proteome</keyword>
<dbReference type="Gene3D" id="3.30.450.180">
    <property type="match status" value="1"/>
</dbReference>
<proteinExistence type="predicted"/>
<feature type="domain" description="PAS" evidence="1">
    <location>
        <begin position="118"/>
        <end position="161"/>
    </location>
</feature>
<dbReference type="PANTHER" id="PTHR35010">
    <property type="entry name" value="BLL4672 PROTEIN-RELATED"/>
    <property type="match status" value="1"/>
</dbReference>
<evidence type="ECO:0000259" key="1">
    <source>
        <dbReference type="PROSITE" id="PS50112"/>
    </source>
</evidence>
<dbReference type="EMBL" id="JAAXLS010000029">
    <property type="protein sequence ID" value="NKQ56955.1"/>
    <property type="molecule type" value="Genomic_DNA"/>
</dbReference>
<evidence type="ECO:0000313" key="3">
    <source>
        <dbReference type="Proteomes" id="UP000715441"/>
    </source>
</evidence>
<accession>A0ABX1JAZ3</accession>
<comment type="caution">
    <text evidence="2">The sequence shown here is derived from an EMBL/GenBank/DDBJ whole genome shotgun (WGS) entry which is preliminary data.</text>
</comment>
<dbReference type="Proteomes" id="UP000715441">
    <property type="component" value="Unassembled WGS sequence"/>
</dbReference>
<dbReference type="Pfam" id="PF17765">
    <property type="entry name" value="MLTR_LBD"/>
    <property type="match status" value="1"/>
</dbReference>
<dbReference type="SUPFAM" id="SSF47413">
    <property type="entry name" value="lambda repressor-like DNA-binding domains"/>
    <property type="match status" value="1"/>
</dbReference>
<dbReference type="PROSITE" id="PS50112">
    <property type="entry name" value="PAS"/>
    <property type="match status" value="1"/>
</dbReference>
<name>A0ABX1JAZ3_9PSEU</name>
<sequence>MTVAVAPKPRDTKLVAQRRELARFLRTARERVKPAELGLAVGARRRAPGLLREEVAQLASISCSWYSWLEQGRPIQVSESVLASVAAALRLSAAERDHMFRLAGHAPPGSGADGGSSDEQCLRRMLHQLRDAPAYLIDRRWNILDWNEAAGMLFGLPLEEVPPEERNALRFALLGNHAPLRFADPVAAAHFNVAHFRADTAALVGDPAFERQVEQLQCDSALFRLMWPLHEVRRRPVGVLHYRHRSMGPLRFDFVATQTGDDAALRLHTFLPCQ</sequence>
<protein>
    <submittedName>
        <fullName evidence="2">Helix-turn-helix domain-containing protein</fullName>
    </submittedName>
</protein>
<organism evidence="2 3">
    <name type="scientific">Amycolatopsis acididurans</name>
    <dbReference type="NCBI Taxonomy" id="2724524"/>
    <lineage>
        <taxon>Bacteria</taxon>
        <taxon>Bacillati</taxon>
        <taxon>Actinomycetota</taxon>
        <taxon>Actinomycetes</taxon>
        <taxon>Pseudonocardiales</taxon>
        <taxon>Pseudonocardiaceae</taxon>
        <taxon>Amycolatopsis</taxon>
    </lineage>
</organism>
<dbReference type="InterPro" id="IPR000014">
    <property type="entry name" value="PAS"/>
</dbReference>
<reference evidence="2 3" key="1">
    <citation type="submission" date="2020-04" db="EMBL/GenBank/DDBJ databases">
        <title>Novel species.</title>
        <authorList>
            <person name="Teo W.F.A."/>
            <person name="Lipun K."/>
            <person name="Srisuk N."/>
            <person name="Duangmal K."/>
        </authorList>
    </citation>
    <scope>NUCLEOTIDE SEQUENCE [LARGE SCALE GENOMIC DNA]</scope>
    <source>
        <strain evidence="2 3">K13G38</strain>
    </source>
</reference>